<dbReference type="SUPFAM" id="SSF46785">
    <property type="entry name" value="Winged helix' DNA-binding domain"/>
    <property type="match status" value="1"/>
</dbReference>
<dbReference type="AlphaFoldDB" id="A0A5R9E1A6"/>
<dbReference type="Gene3D" id="1.10.10.10">
    <property type="entry name" value="Winged helix-like DNA-binding domain superfamily/Winged helix DNA-binding domain"/>
    <property type="match status" value="1"/>
</dbReference>
<organism evidence="4 5">
    <name type="scientific">Ruoffia tabacinasalis</name>
    <dbReference type="NCBI Taxonomy" id="87458"/>
    <lineage>
        <taxon>Bacteria</taxon>
        <taxon>Bacillati</taxon>
        <taxon>Bacillota</taxon>
        <taxon>Bacilli</taxon>
        <taxon>Lactobacillales</taxon>
        <taxon>Aerococcaceae</taxon>
        <taxon>Ruoffia</taxon>
    </lineage>
</organism>
<dbReference type="InterPro" id="IPR036388">
    <property type="entry name" value="WH-like_DNA-bd_sf"/>
</dbReference>
<dbReference type="OrthoDB" id="2084703at2"/>
<feature type="domain" description="Initiator Rep protein WH1" evidence="3">
    <location>
        <begin position="3"/>
        <end position="44"/>
    </location>
</feature>
<evidence type="ECO:0000256" key="1">
    <source>
        <dbReference type="ARBA" id="ARBA00038283"/>
    </source>
</evidence>
<dbReference type="Proteomes" id="UP000306420">
    <property type="component" value="Unassembled WGS sequence"/>
</dbReference>
<evidence type="ECO:0000259" key="3">
    <source>
        <dbReference type="Pfam" id="PF01051"/>
    </source>
</evidence>
<dbReference type="EMBL" id="VBSP01000010">
    <property type="protein sequence ID" value="TLQ41807.1"/>
    <property type="molecule type" value="Genomic_DNA"/>
</dbReference>
<sequence length="203" mass="24104">MIVSVNKRFDFFLNELTSNFTRFELEEFTNLESKYSKAMYRLLKQWRTVGKKEWSIEDFRYLLDIPKSYQLIDIDRKVLNPIKNELSSIFKNFSIRKIKQGRGGKVVALEFTFQKEIIPKPSKKGNKASIRREILPDWAKDDYIPPKPKLMDKKTYEDFATKMADFGNKIDSYESTVKQYEKDLAHWEKNISKIMYISITALN</sequence>
<keyword evidence="2" id="KW-0175">Coiled coil</keyword>
<dbReference type="Pfam" id="PF21205">
    <property type="entry name" value="Rep3_C"/>
    <property type="match status" value="1"/>
</dbReference>
<gene>
    <name evidence="4" type="ORF">FEZ33_04395</name>
</gene>
<feature type="coiled-coil region" evidence="2">
    <location>
        <begin position="163"/>
        <end position="190"/>
    </location>
</feature>
<dbReference type="InterPro" id="IPR036390">
    <property type="entry name" value="WH_DNA-bd_sf"/>
</dbReference>
<evidence type="ECO:0000313" key="4">
    <source>
        <dbReference type="EMBL" id="TLQ41807.1"/>
    </source>
</evidence>
<protein>
    <submittedName>
        <fullName evidence="4">Replication initiation protein</fullName>
    </submittedName>
</protein>
<comment type="caution">
    <text evidence="4">The sequence shown here is derived from an EMBL/GenBank/DDBJ whole genome shotgun (WGS) entry which is preliminary data.</text>
</comment>
<dbReference type="GO" id="GO:0006270">
    <property type="term" value="P:DNA replication initiation"/>
    <property type="evidence" value="ECO:0007669"/>
    <property type="project" value="InterPro"/>
</dbReference>
<dbReference type="GO" id="GO:0003887">
    <property type="term" value="F:DNA-directed DNA polymerase activity"/>
    <property type="evidence" value="ECO:0007669"/>
    <property type="project" value="InterPro"/>
</dbReference>
<dbReference type="InterPro" id="IPR000525">
    <property type="entry name" value="Initiator_Rep_WH1"/>
</dbReference>
<evidence type="ECO:0000256" key="2">
    <source>
        <dbReference type="SAM" id="Coils"/>
    </source>
</evidence>
<reference evidence="4 5" key="1">
    <citation type="submission" date="2019-05" db="EMBL/GenBank/DDBJ databases">
        <title>The metagenome of a microbial culture collection derived from dairy environment covers the genomic content of the human microbiome.</title>
        <authorList>
            <person name="Roder T."/>
            <person name="Wuthrich D."/>
            <person name="Sattari Z."/>
            <person name="Von Ah U."/>
            <person name="Bar C."/>
            <person name="Ronchi F."/>
            <person name="Macpherson A.J."/>
            <person name="Ganal-Vonarburg S.C."/>
            <person name="Bruggmann R."/>
            <person name="Vergeres G."/>
        </authorList>
    </citation>
    <scope>NUCLEOTIDE SEQUENCE [LARGE SCALE GENOMIC DNA]</scope>
    <source>
        <strain evidence="4 5">FAM 24227</strain>
    </source>
</reference>
<proteinExistence type="inferred from homology"/>
<name>A0A5R9E1A6_9LACT</name>
<evidence type="ECO:0000313" key="5">
    <source>
        <dbReference type="Proteomes" id="UP000306420"/>
    </source>
</evidence>
<dbReference type="Pfam" id="PF01051">
    <property type="entry name" value="Rep3_N"/>
    <property type="match status" value="1"/>
</dbReference>
<accession>A0A5R9E1A6</accession>
<comment type="similarity">
    <text evidence="1">Belongs to the initiator RepB protein family.</text>
</comment>